<feature type="transmembrane region" description="Helical" evidence="6">
    <location>
        <begin position="101"/>
        <end position="120"/>
    </location>
</feature>
<dbReference type="Proteomes" id="UP000219621">
    <property type="component" value="Unassembled WGS sequence"/>
</dbReference>
<feature type="transmembrane region" description="Helical" evidence="6">
    <location>
        <begin position="207"/>
        <end position="222"/>
    </location>
</feature>
<dbReference type="GO" id="GO:0016020">
    <property type="term" value="C:membrane"/>
    <property type="evidence" value="ECO:0007669"/>
    <property type="project" value="UniProtKB-SubCell"/>
</dbReference>
<proteinExistence type="predicted"/>
<evidence type="ECO:0000313" key="9">
    <source>
        <dbReference type="Proteomes" id="UP000219621"/>
    </source>
</evidence>
<reference evidence="8 9" key="1">
    <citation type="submission" date="2017-09" db="EMBL/GenBank/DDBJ databases">
        <authorList>
            <person name="Ehlers B."/>
            <person name="Leendertz F.H."/>
        </authorList>
    </citation>
    <scope>NUCLEOTIDE SEQUENCE [LARGE SCALE GENOMIC DNA]</scope>
    <source>
        <strain evidence="8 9">USBA 140</strain>
    </source>
</reference>
<dbReference type="InterPro" id="IPR051533">
    <property type="entry name" value="WaaL-like"/>
</dbReference>
<feature type="transmembrane region" description="Helical" evidence="6">
    <location>
        <begin position="251"/>
        <end position="271"/>
    </location>
</feature>
<accession>A0A286GNT8</accession>
<keyword evidence="3 6" id="KW-1133">Transmembrane helix</keyword>
<feature type="transmembrane region" description="Helical" evidence="6">
    <location>
        <begin position="384"/>
        <end position="404"/>
    </location>
</feature>
<evidence type="ECO:0000259" key="7">
    <source>
        <dbReference type="Pfam" id="PF04932"/>
    </source>
</evidence>
<dbReference type="InterPro" id="IPR007016">
    <property type="entry name" value="O-antigen_ligase-rel_domated"/>
</dbReference>
<evidence type="ECO:0000256" key="5">
    <source>
        <dbReference type="SAM" id="MobiDB-lite"/>
    </source>
</evidence>
<dbReference type="GO" id="GO:0016874">
    <property type="term" value="F:ligase activity"/>
    <property type="evidence" value="ECO:0007669"/>
    <property type="project" value="UniProtKB-KW"/>
</dbReference>
<gene>
    <name evidence="8" type="ORF">SAMN05421508_106327</name>
</gene>
<dbReference type="Pfam" id="PF04932">
    <property type="entry name" value="Wzy_C"/>
    <property type="match status" value="1"/>
</dbReference>
<feature type="compositionally biased region" description="Pro residues" evidence="5">
    <location>
        <begin position="408"/>
        <end position="432"/>
    </location>
</feature>
<keyword evidence="9" id="KW-1185">Reference proteome</keyword>
<keyword evidence="2 6" id="KW-0812">Transmembrane</keyword>
<evidence type="ECO:0000256" key="1">
    <source>
        <dbReference type="ARBA" id="ARBA00004141"/>
    </source>
</evidence>
<feature type="transmembrane region" description="Helical" evidence="6">
    <location>
        <begin position="31"/>
        <end position="47"/>
    </location>
</feature>
<sequence length="432" mass="44355">MERWAFRAALAVVVLAPLALGANRPWAWQALAAVFAVLCFVPQSGRARVPRGAAVLWLAALAWAAVQVFGLAPPVRPDLWAQAAEALGQPVPARAVLDADAAAAGLLRLLTWTVAFWLFLHWATSRRRAAVVVAAIGWAGVAWAAVALALLAAGDRLPFGEKVQHLGFATGPFPNRNTLALWLGMAACALAAAGVQRGVWRSVRRGWAWWLGAATLAAALAATQSRAGLVVAAVGLAVAVARLARPGWALAAVLAGGMLLVATPVSLRLAATALDPAAEPRLVVWATTLEGIARAPWTGIGLGAFPAAFAEVRPRALLQPWRYAHNSYLELAWELGVPTAVAVVAALAGIGWRLLRTGSTTAAAGLGALVAAGLHALVDFSPQVPAAALLLAVLLGSGCGRAGAVPRHPVPSADPPPRPAPPDPAPGPVPPG</sequence>
<dbReference type="PANTHER" id="PTHR37422:SF23">
    <property type="entry name" value="TEICHURONIC ACID BIOSYNTHESIS PROTEIN TUAE"/>
    <property type="match status" value="1"/>
</dbReference>
<dbReference type="AlphaFoldDB" id="A0A286GNT8"/>
<comment type="subcellular location">
    <subcellularLocation>
        <location evidence="1">Membrane</location>
        <topology evidence="1">Multi-pass membrane protein</topology>
    </subcellularLocation>
</comment>
<dbReference type="EMBL" id="OCNJ01000006">
    <property type="protein sequence ID" value="SOD97203.1"/>
    <property type="molecule type" value="Genomic_DNA"/>
</dbReference>
<dbReference type="OrthoDB" id="4391260at2"/>
<feature type="transmembrane region" description="Helical" evidence="6">
    <location>
        <begin position="179"/>
        <end position="195"/>
    </location>
</feature>
<keyword evidence="4 6" id="KW-0472">Membrane</keyword>
<feature type="region of interest" description="Disordered" evidence="5">
    <location>
        <begin position="405"/>
        <end position="432"/>
    </location>
</feature>
<evidence type="ECO:0000313" key="8">
    <source>
        <dbReference type="EMBL" id="SOD97203.1"/>
    </source>
</evidence>
<feature type="transmembrane region" description="Helical" evidence="6">
    <location>
        <begin position="362"/>
        <end position="378"/>
    </location>
</feature>
<feature type="transmembrane region" description="Helical" evidence="6">
    <location>
        <begin position="54"/>
        <end position="72"/>
    </location>
</feature>
<evidence type="ECO:0000256" key="2">
    <source>
        <dbReference type="ARBA" id="ARBA00022692"/>
    </source>
</evidence>
<feature type="transmembrane region" description="Helical" evidence="6">
    <location>
        <begin position="335"/>
        <end position="355"/>
    </location>
</feature>
<feature type="transmembrane region" description="Helical" evidence="6">
    <location>
        <begin position="132"/>
        <end position="153"/>
    </location>
</feature>
<evidence type="ECO:0000256" key="4">
    <source>
        <dbReference type="ARBA" id="ARBA00023136"/>
    </source>
</evidence>
<dbReference type="RefSeq" id="WP_097280073.1">
    <property type="nucleotide sequence ID" value="NZ_OCNJ01000006.1"/>
</dbReference>
<organism evidence="8 9">
    <name type="scientific">Caenispirillum bisanense</name>
    <dbReference type="NCBI Taxonomy" id="414052"/>
    <lineage>
        <taxon>Bacteria</taxon>
        <taxon>Pseudomonadati</taxon>
        <taxon>Pseudomonadota</taxon>
        <taxon>Alphaproteobacteria</taxon>
        <taxon>Rhodospirillales</taxon>
        <taxon>Novispirillaceae</taxon>
        <taxon>Caenispirillum</taxon>
    </lineage>
</organism>
<protein>
    <submittedName>
        <fullName evidence="8">O-antigen ligase</fullName>
    </submittedName>
</protein>
<dbReference type="PANTHER" id="PTHR37422">
    <property type="entry name" value="TEICHURONIC ACID BIOSYNTHESIS PROTEIN TUAE"/>
    <property type="match status" value="1"/>
</dbReference>
<evidence type="ECO:0000256" key="6">
    <source>
        <dbReference type="SAM" id="Phobius"/>
    </source>
</evidence>
<feature type="domain" description="O-antigen ligase-related" evidence="7">
    <location>
        <begin position="212"/>
        <end position="343"/>
    </location>
</feature>
<evidence type="ECO:0000256" key="3">
    <source>
        <dbReference type="ARBA" id="ARBA00022989"/>
    </source>
</evidence>
<keyword evidence="8" id="KW-0436">Ligase</keyword>
<name>A0A286GNT8_9PROT</name>